<accession>A0A5J4RWB5</accession>
<name>A0A5J4RWB5_9ZZZZ</name>
<dbReference type="AlphaFoldDB" id="A0A5J4RWB5"/>
<comment type="caution">
    <text evidence="1">The sequence shown here is derived from an EMBL/GenBank/DDBJ whole genome shotgun (WGS) entry which is preliminary data.</text>
</comment>
<dbReference type="EMBL" id="SNRY01000700">
    <property type="protein sequence ID" value="KAA6337430.1"/>
    <property type="molecule type" value="Genomic_DNA"/>
</dbReference>
<proteinExistence type="predicted"/>
<sequence>MITKSKYVSVTIDIENELQDIYYLTIRNGYVHLFHSIESFMRLLFDKVNTVCIKENNRPIEKYCFENYNFNIGKHWRRTNQTVEKINWITNRVKHYDGFPSNEINQLPIHYLLLTKFAFDEKVRIKIEIDELVKDINEILDFFITISFIIAKLYVLQLCESLVKSLNNQEEIPLDVRGKINIFQNSYSALHNEILKIIELWKYIGIDEK</sequence>
<evidence type="ECO:0000313" key="1">
    <source>
        <dbReference type="EMBL" id="KAA6337430.1"/>
    </source>
</evidence>
<gene>
    <name evidence="1" type="ORF">EZS27_014482</name>
</gene>
<protein>
    <submittedName>
        <fullName evidence="1">Uncharacterized protein</fullName>
    </submittedName>
</protein>
<organism evidence="1">
    <name type="scientific">termite gut metagenome</name>
    <dbReference type="NCBI Taxonomy" id="433724"/>
    <lineage>
        <taxon>unclassified sequences</taxon>
        <taxon>metagenomes</taxon>
        <taxon>organismal metagenomes</taxon>
    </lineage>
</organism>
<reference evidence="1" key="1">
    <citation type="submission" date="2019-03" db="EMBL/GenBank/DDBJ databases">
        <title>Single cell metagenomics reveals metabolic interactions within the superorganism composed of flagellate Streblomastix strix and complex community of Bacteroidetes bacteria on its surface.</title>
        <authorList>
            <person name="Treitli S.C."/>
            <person name="Kolisko M."/>
            <person name="Husnik F."/>
            <person name="Keeling P."/>
            <person name="Hampl V."/>
        </authorList>
    </citation>
    <scope>NUCLEOTIDE SEQUENCE</scope>
    <source>
        <strain evidence="1">STM</strain>
    </source>
</reference>